<name>A0ABR1V1C6_9PEZI</name>
<feature type="compositionally biased region" description="Basic and acidic residues" evidence="2">
    <location>
        <begin position="12"/>
        <end position="23"/>
    </location>
</feature>
<sequence>MQCTTTLSRIEKKVDKASKEHHAGGSKGTIQSLKWPFSKNETKELLEELERHKSTVNTALAADTLELLMQSLGLQNQLRDEIDSVQTTIKKLEETQARFLLREENKDVERYFLRVNPMHGFQSNIRLKQKDTGNWFHESCELSKWMTVPNSKL</sequence>
<feature type="coiled-coil region" evidence="1">
    <location>
        <begin position="39"/>
        <end position="95"/>
    </location>
</feature>
<feature type="region of interest" description="Disordered" evidence="2">
    <location>
        <begin position="12"/>
        <end position="31"/>
    </location>
</feature>
<evidence type="ECO:0000256" key="1">
    <source>
        <dbReference type="SAM" id="Coils"/>
    </source>
</evidence>
<proteinExistence type="predicted"/>
<dbReference type="EMBL" id="JAQQWM010000005">
    <property type="protein sequence ID" value="KAK8063889.1"/>
    <property type="molecule type" value="Genomic_DNA"/>
</dbReference>
<keyword evidence="4" id="KW-1185">Reference proteome</keyword>
<protein>
    <submittedName>
        <fullName evidence="3">Uncharacterized protein</fullName>
    </submittedName>
</protein>
<accession>A0ABR1V1C6</accession>
<keyword evidence="1" id="KW-0175">Coiled coil</keyword>
<evidence type="ECO:0000313" key="4">
    <source>
        <dbReference type="Proteomes" id="UP001446871"/>
    </source>
</evidence>
<evidence type="ECO:0000313" key="3">
    <source>
        <dbReference type="EMBL" id="KAK8063889.1"/>
    </source>
</evidence>
<dbReference type="Proteomes" id="UP001446871">
    <property type="component" value="Unassembled WGS sequence"/>
</dbReference>
<gene>
    <name evidence="3" type="ORF">PG996_008541</name>
</gene>
<comment type="caution">
    <text evidence="3">The sequence shown here is derived from an EMBL/GenBank/DDBJ whole genome shotgun (WGS) entry which is preliminary data.</text>
</comment>
<reference evidence="3 4" key="1">
    <citation type="submission" date="2023-01" db="EMBL/GenBank/DDBJ databases">
        <title>Analysis of 21 Apiospora genomes using comparative genomics revels a genus with tremendous synthesis potential of carbohydrate active enzymes and secondary metabolites.</title>
        <authorList>
            <person name="Sorensen T."/>
        </authorList>
    </citation>
    <scope>NUCLEOTIDE SEQUENCE [LARGE SCALE GENOMIC DNA]</scope>
    <source>
        <strain evidence="3 4">CBS 83171</strain>
    </source>
</reference>
<organism evidence="3 4">
    <name type="scientific">Apiospora saccharicola</name>
    <dbReference type="NCBI Taxonomy" id="335842"/>
    <lineage>
        <taxon>Eukaryota</taxon>
        <taxon>Fungi</taxon>
        <taxon>Dikarya</taxon>
        <taxon>Ascomycota</taxon>
        <taxon>Pezizomycotina</taxon>
        <taxon>Sordariomycetes</taxon>
        <taxon>Xylariomycetidae</taxon>
        <taxon>Amphisphaeriales</taxon>
        <taxon>Apiosporaceae</taxon>
        <taxon>Apiospora</taxon>
    </lineage>
</organism>
<evidence type="ECO:0000256" key="2">
    <source>
        <dbReference type="SAM" id="MobiDB-lite"/>
    </source>
</evidence>